<feature type="compositionally biased region" description="Acidic residues" evidence="1">
    <location>
        <begin position="216"/>
        <end position="225"/>
    </location>
</feature>
<proteinExistence type="predicted"/>
<feature type="compositionally biased region" description="Low complexity" evidence="1">
    <location>
        <begin position="199"/>
        <end position="215"/>
    </location>
</feature>
<dbReference type="RefSeq" id="XP_013781296.1">
    <property type="nucleotide sequence ID" value="XM_013925842.2"/>
</dbReference>
<dbReference type="GeneID" id="106465609"/>
<evidence type="ECO:0000256" key="1">
    <source>
        <dbReference type="SAM" id="MobiDB-lite"/>
    </source>
</evidence>
<evidence type="ECO:0000313" key="3">
    <source>
        <dbReference type="RefSeq" id="XP_013781296.1"/>
    </source>
</evidence>
<feature type="compositionally biased region" description="Low complexity" evidence="1">
    <location>
        <begin position="164"/>
        <end position="176"/>
    </location>
</feature>
<organism evidence="2 3">
    <name type="scientific">Limulus polyphemus</name>
    <name type="common">Atlantic horseshoe crab</name>
    <dbReference type="NCBI Taxonomy" id="6850"/>
    <lineage>
        <taxon>Eukaryota</taxon>
        <taxon>Metazoa</taxon>
        <taxon>Ecdysozoa</taxon>
        <taxon>Arthropoda</taxon>
        <taxon>Chelicerata</taxon>
        <taxon>Merostomata</taxon>
        <taxon>Xiphosura</taxon>
        <taxon>Limulidae</taxon>
        <taxon>Limulus</taxon>
    </lineage>
</organism>
<reference evidence="3" key="1">
    <citation type="submission" date="2025-08" db="UniProtKB">
        <authorList>
            <consortium name="RefSeq"/>
        </authorList>
    </citation>
    <scope>IDENTIFICATION</scope>
    <source>
        <tissue evidence="3">Muscle</tissue>
    </source>
</reference>
<feature type="compositionally biased region" description="Polar residues" evidence="1">
    <location>
        <begin position="182"/>
        <end position="198"/>
    </location>
</feature>
<keyword evidence="2" id="KW-1185">Reference proteome</keyword>
<feature type="compositionally biased region" description="Polar residues" evidence="1">
    <location>
        <begin position="49"/>
        <end position="60"/>
    </location>
</feature>
<protein>
    <submittedName>
        <fullName evidence="3">Uncharacterized protein LOC106465609</fullName>
    </submittedName>
</protein>
<accession>A0ABM1BG21</accession>
<dbReference type="Proteomes" id="UP000694941">
    <property type="component" value="Unplaced"/>
</dbReference>
<feature type="region of interest" description="Disordered" evidence="1">
    <location>
        <begin position="23"/>
        <end position="78"/>
    </location>
</feature>
<feature type="region of interest" description="Disordered" evidence="1">
    <location>
        <begin position="94"/>
        <end position="123"/>
    </location>
</feature>
<name>A0ABM1BG21_LIMPO</name>
<feature type="region of interest" description="Disordered" evidence="1">
    <location>
        <begin position="142"/>
        <end position="225"/>
    </location>
</feature>
<feature type="compositionally biased region" description="Basic and acidic residues" evidence="1">
    <location>
        <begin position="94"/>
        <end position="110"/>
    </location>
</feature>
<evidence type="ECO:0000313" key="2">
    <source>
        <dbReference type="Proteomes" id="UP000694941"/>
    </source>
</evidence>
<feature type="compositionally biased region" description="Polar residues" evidence="1">
    <location>
        <begin position="24"/>
        <end position="35"/>
    </location>
</feature>
<gene>
    <name evidence="3" type="primary">LOC106465609</name>
</gene>
<sequence>MKNPRLPGADKFKFSAECNYPLSADSSETDGSASPSLFVRGRPGRSSCPPLSTMSSQGFSRSDIRRKPVLPITSKKTSRVLNNTNMELNVDTVDTRTEDGSSDIDHDLTKTSRPPSQFPIPLNPMEPTDVLSEGRKISLPMFGSLRSSTRNDKSPTFIDRNIHSKSVSKSPDSNSSRMMSHLASQRQNDKSFNWMNYRSSTSSSRLSMSSQSSCASEDDIWVLRK</sequence>